<keyword evidence="11" id="KW-0472">Membrane</keyword>
<feature type="domain" description="AMP-binding enzyme C-terminal" evidence="16">
    <location>
        <begin position="456"/>
        <end position="531"/>
    </location>
</feature>
<dbReference type="PANTHER" id="PTHR43767:SF9">
    <property type="entry name" value="LONG-CHAIN-FATTY-ACID--COA LIGASE"/>
    <property type="match status" value="1"/>
</dbReference>
<comment type="subcellular location">
    <subcellularLocation>
        <location evidence="2">Membrane</location>
        <topology evidence="2">Peripheral membrane protein</topology>
    </subcellularLocation>
</comment>
<dbReference type="Pfam" id="PF00501">
    <property type="entry name" value="AMP-binding"/>
    <property type="match status" value="1"/>
</dbReference>
<dbReference type="InterPro" id="IPR025110">
    <property type="entry name" value="AMP-bd_C"/>
</dbReference>
<dbReference type="AlphaFoldDB" id="A0A023X0P7"/>
<dbReference type="eggNOG" id="COG0318">
    <property type="taxonomic scope" value="Bacteria"/>
</dbReference>
<evidence type="ECO:0000256" key="13">
    <source>
        <dbReference type="ARBA" id="ARBA00039545"/>
    </source>
</evidence>
<dbReference type="CDD" id="cd05936">
    <property type="entry name" value="FC-FACS_FadD_like"/>
    <property type="match status" value="1"/>
</dbReference>
<dbReference type="EC" id="6.2.1.3" evidence="12"/>
<dbReference type="EMBL" id="CP007514">
    <property type="protein sequence ID" value="AHY45923.1"/>
    <property type="molecule type" value="Genomic_DNA"/>
</dbReference>
<evidence type="ECO:0000256" key="8">
    <source>
        <dbReference type="ARBA" id="ARBA00022840"/>
    </source>
</evidence>
<evidence type="ECO:0000259" key="15">
    <source>
        <dbReference type="Pfam" id="PF00501"/>
    </source>
</evidence>
<dbReference type="InterPro" id="IPR000873">
    <property type="entry name" value="AMP-dep_synth/lig_dom"/>
</dbReference>
<name>A0A023X0P7_RUBRA</name>
<comment type="similarity">
    <text evidence="4">Belongs to the ATP-dependent AMP-binding enzyme family.</text>
</comment>
<evidence type="ECO:0000259" key="16">
    <source>
        <dbReference type="Pfam" id="PF13193"/>
    </source>
</evidence>
<sequence>MVAFRDEKPWLKVYEGHVNAESEPFEGTIFDFLGRAVEKHREKVALSFFGREIPFTHLYGAVEKLAAAMSAAGVGKGDRVALMLPNCPQYVMAFFATQKLGAVVTQLNPLYVEREIEHILRDSGAETIFVYADMYPRVKAVLPDTDLRNVVVVSFGGEVDLDEGHTLFDAFIASGEGEVEQAEIDPREDLAALQYTGGTTGVSKGAMLTHRNLLANVQQTLDMFASDREKFQNNEGIVGVLPFFHIYGLTCVMMFGLDLGLKQLLVPRFDPDLILNVVREGEPKFFPAVPTMYMGLLASGADLKESGFDRVDTFNSGGAALPVNLKRAFEAKVGRPVFEGYGLSETSPVTHNNPTFLEAGKEGSIGIPIPSTDARIVDVETGEREMPVGESGELIIKGPQVMKGYWNMPEETEKALRDGWLYTGDIAKMDEDGYFYIVDRKKDMIVASGYNIYPREVEEVLFEHPDVAEAVAVGVPDEYRGETVKAFVVKKAGSSLTEEELVEFCKERLAAYKVPKAVEFRDELPKSTVGKLLRRVLADEEKAKLGSTGGAS</sequence>
<proteinExistence type="inferred from homology"/>
<evidence type="ECO:0000313" key="19">
    <source>
        <dbReference type="Proteomes" id="UP000025229"/>
    </source>
</evidence>
<dbReference type="FunFam" id="3.30.300.30:FF:000006">
    <property type="entry name" value="Long-chain-fatty-acid--CoA ligase FadD"/>
    <property type="match status" value="1"/>
</dbReference>
<dbReference type="PATRIC" id="fig|42256.3.peg.651"/>
<dbReference type="Pfam" id="PF13193">
    <property type="entry name" value="AMP-binding_C"/>
    <property type="match status" value="1"/>
</dbReference>
<evidence type="ECO:0000256" key="3">
    <source>
        <dbReference type="ARBA" id="ARBA00005005"/>
    </source>
</evidence>
<dbReference type="FunFam" id="3.40.50.12780:FF:000003">
    <property type="entry name" value="Long-chain-fatty-acid--CoA ligase FadD"/>
    <property type="match status" value="1"/>
</dbReference>
<keyword evidence="10" id="KW-0443">Lipid metabolism</keyword>
<keyword evidence="7" id="KW-0276">Fatty acid metabolism</keyword>
<dbReference type="GO" id="GO:0016020">
    <property type="term" value="C:membrane"/>
    <property type="evidence" value="ECO:0007669"/>
    <property type="project" value="UniProtKB-SubCell"/>
</dbReference>
<dbReference type="EMBL" id="JAWXXX010000001">
    <property type="protein sequence ID" value="MDX5893337.1"/>
    <property type="molecule type" value="Genomic_DNA"/>
</dbReference>
<dbReference type="RefSeq" id="WP_051589294.1">
    <property type="nucleotide sequence ID" value="NZ_CP007514.1"/>
</dbReference>
<evidence type="ECO:0000256" key="5">
    <source>
        <dbReference type="ARBA" id="ARBA00022598"/>
    </source>
</evidence>
<evidence type="ECO:0000256" key="6">
    <source>
        <dbReference type="ARBA" id="ARBA00022741"/>
    </source>
</evidence>
<evidence type="ECO:0000256" key="1">
    <source>
        <dbReference type="ARBA" id="ARBA00001946"/>
    </source>
</evidence>
<dbReference type="PROSITE" id="PS00455">
    <property type="entry name" value="AMP_BINDING"/>
    <property type="match status" value="1"/>
</dbReference>
<dbReference type="InterPro" id="IPR045851">
    <property type="entry name" value="AMP-bd_C_sf"/>
</dbReference>
<dbReference type="InterPro" id="IPR050237">
    <property type="entry name" value="ATP-dep_AMP-bd_enzyme"/>
</dbReference>
<dbReference type="OrthoDB" id="9803968at2"/>
<evidence type="ECO:0000256" key="11">
    <source>
        <dbReference type="ARBA" id="ARBA00023136"/>
    </source>
</evidence>
<organism evidence="17 19">
    <name type="scientific">Rubrobacter radiotolerans</name>
    <name type="common">Arthrobacter radiotolerans</name>
    <dbReference type="NCBI Taxonomy" id="42256"/>
    <lineage>
        <taxon>Bacteria</taxon>
        <taxon>Bacillati</taxon>
        <taxon>Actinomycetota</taxon>
        <taxon>Rubrobacteria</taxon>
        <taxon>Rubrobacterales</taxon>
        <taxon>Rubrobacteraceae</taxon>
        <taxon>Rubrobacter</taxon>
    </lineage>
</organism>
<protein>
    <recommendedName>
        <fullName evidence="13">Long-chain-fatty-acid--CoA ligase</fullName>
        <ecNumber evidence="12">6.2.1.3</ecNumber>
    </recommendedName>
    <alternativeName>
        <fullName evidence="14">Long-chain acyl-CoA synthetase</fullName>
    </alternativeName>
</protein>
<keyword evidence="5 17" id="KW-0436">Ligase</keyword>
<evidence type="ECO:0000256" key="9">
    <source>
        <dbReference type="ARBA" id="ARBA00022842"/>
    </source>
</evidence>
<evidence type="ECO:0000256" key="12">
    <source>
        <dbReference type="ARBA" id="ARBA00026121"/>
    </source>
</evidence>
<comment type="pathway">
    <text evidence="3">Lipid metabolism; fatty acid beta-oxidation.</text>
</comment>
<dbReference type="PANTHER" id="PTHR43767">
    <property type="entry name" value="LONG-CHAIN-FATTY-ACID--COA LIGASE"/>
    <property type="match status" value="1"/>
</dbReference>
<dbReference type="SUPFAM" id="SSF56801">
    <property type="entry name" value="Acetyl-CoA synthetase-like"/>
    <property type="match status" value="1"/>
</dbReference>
<reference evidence="17 19" key="1">
    <citation type="submission" date="2014-03" db="EMBL/GenBank/DDBJ databases">
        <title>Complete genome sequence of the Radio-Resistant Rubrobacter radiotolerans RSPS-4.</title>
        <authorList>
            <person name="Egas C.C."/>
            <person name="Barroso C.C."/>
            <person name="Froufe H.J.C."/>
            <person name="Pacheco J.J."/>
            <person name="Albuquerque L.L."/>
            <person name="da Costa M.M.S."/>
        </authorList>
    </citation>
    <scope>NUCLEOTIDE SEQUENCE [LARGE SCALE GENOMIC DNA]</scope>
    <source>
        <strain evidence="17 19">RSPS-4</strain>
    </source>
</reference>
<dbReference type="GO" id="GO:0005524">
    <property type="term" value="F:ATP binding"/>
    <property type="evidence" value="ECO:0007669"/>
    <property type="project" value="UniProtKB-KW"/>
</dbReference>
<dbReference type="Gene3D" id="3.40.50.12780">
    <property type="entry name" value="N-terminal domain of ligase-like"/>
    <property type="match status" value="1"/>
</dbReference>
<keyword evidence="9" id="KW-0460">Magnesium</keyword>
<reference evidence="18" key="2">
    <citation type="submission" date="2023-11" db="EMBL/GenBank/DDBJ databases">
        <title>MicrobeMod: A computational toolkit for identifying prokaryotic methylation and restriction-modification with nanopore sequencing.</title>
        <authorList>
            <person name="Crits-Christoph A."/>
            <person name="Kang S.C."/>
            <person name="Lee H."/>
            <person name="Ostrov N."/>
        </authorList>
    </citation>
    <scope>NUCLEOTIDE SEQUENCE</scope>
    <source>
        <strain evidence="18">ATCC 51242</strain>
    </source>
</reference>
<feature type="domain" description="AMP-dependent synthetase/ligase" evidence="15">
    <location>
        <begin position="35"/>
        <end position="406"/>
    </location>
</feature>
<keyword evidence="19" id="KW-1185">Reference proteome</keyword>
<evidence type="ECO:0000256" key="10">
    <source>
        <dbReference type="ARBA" id="ARBA00023098"/>
    </source>
</evidence>
<evidence type="ECO:0000313" key="18">
    <source>
        <dbReference type="EMBL" id="MDX5893337.1"/>
    </source>
</evidence>
<evidence type="ECO:0000256" key="14">
    <source>
        <dbReference type="ARBA" id="ARBA00042773"/>
    </source>
</evidence>
<evidence type="ECO:0000256" key="2">
    <source>
        <dbReference type="ARBA" id="ARBA00004170"/>
    </source>
</evidence>
<gene>
    <name evidence="17" type="ORF">RradSPS_0640</name>
    <name evidence="18" type="ORF">SIL72_04765</name>
</gene>
<keyword evidence="6" id="KW-0547">Nucleotide-binding</keyword>
<dbReference type="KEGG" id="rrd:RradSPS_0640"/>
<evidence type="ECO:0000256" key="4">
    <source>
        <dbReference type="ARBA" id="ARBA00006432"/>
    </source>
</evidence>
<dbReference type="STRING" id="42256.RradSPS_0640"/>
<dbReference type="InterPro" id="IPR042099">
    <property type="entry name" value="ANL_N_sf"/>
</dbReference>
<dbReference type="Proteomes" id="UP001281130">
    <property type="component" value="Unassembled WGS sequence"/>
</dbReference>
<dbReference type="HOGENOM" id="CLU_000022_59_7_11"/>
<evidence type="ECO:0000313" key="17">
    <source>
        <dbReference type="EMBL" id="AHY45923.1"/>
    </source>
</evidence>
<dbReference type="InterPro" id="IPR020845">
    <property type="entry name" value="AMP-binding_CS"/>
</dbReference>
<keyword evidence="8" id="KW-0067">ATP-binding</keyword>
<dbReference type="GO" id="GO:0004467">
    <property type="term" value="F:long-chain fatty acid-CoA ligase activity"/>
    <property type="evidence" value="ECO:0007669"/>
    <property type="project" value="UniProtKB-EC"/>
</dbReference>
<evidence type="ECO:0000256" key="7">
    <source>
        <dbReference type="ARBA" id="ARBA00022832"/>
    </source>
</evidence>
<dbReference type="Gene3D" id="3.30.300.30">
    <property type="match status" value="1"/>
</dbReference>
<comment type="cofactor">
    <cofactor evidence="1">
        <name>Mg(2+)</name>
        <dbReference type="ChEBI" id="CHEBI:18420"/>
    </cofactor>
</comment>
<dbReference type="Proteomes" id="UP000025229">
    <property type="component" value="Chromosome"/>
</dbReference>
<accession>A0A023X0P7</accession>